<feature type="transmembrane region" description="Helical" evidence="1">
    <location>
        <begin position="450"/>
        <end position="467"/>
    </location>
</feature>
<feature type="transmembrane region" description="Helical" evidence="1">
    <location>
        <begin position="539"/>
        <end position="556"/>
    </location>
</feature>
<dbReference type="OrthoDB" id="2657661at2759"/>
<sequence length="630" mass="71680">MSQTLGFLRMLFRWPISSALGVRLRLFLLRILSKFGRLFKSSDRGKDDVDKESFRGRNSDAFFPIYASRVPPSLLSTGDTLQILEPTKVESSIAESASALLQPTQTKSTPCPAQCSAVTLYRPEKIPGLSDTIQKLVAVSSTEFDRWGRNVKLPKLGEDIENIIQPMTTYFSNLHAPSSWQSFVHPEGALYFFDDSRTIPVLTDGYLYDSHIFDFIESYIQGIMEYISSYEITLPSQTVLVLEQRENGKCGYYFADHSHQCIFWLDDFDANSLVYEVKTCPTPSHLGQEIRSQYWFHNELFPHVHDVPDEALRELTDILTHAIGDSLTSQSPTVPYSLDVLKDMSALVKDVREQDGSTPGSACVIYRLLGTFYHERYLNLHGEQAARLNRHQSIHPERHRSLFIKIMSPFLLYGPENHLRKLVKISVDSIVNQSSWFQYLQKLTDEWKELTLYATVLLNANVAFLAIQSVDNAASDGHRSNAQRASYFSIITSIAAIILGLLLVRQHHTTLTPSFLVNRSISGLGLETLSIMYSLPYALLMWGTLSFLAAFSFACYSSGDKIVMVLISIAWVASCFLLLWTISVSFEDEAYYYLWPVRQWWRFEGFIRQQYNAGRGMISRSHDKEDDSPA</sequence>
<dbReference type="AlphaFoldDB" id="A0A0C9XQH5"/>
<evidence type="ECO:0000256" key="1">
    <source>
        <dbReference type="SAM" id="Phobius"/>
    </source>
</evidence>
<keyword evidence="4" id="KW-1185">Reference proteome</keyword>
<keyword evidence="1" id="KW-1133">Transmembrane helix</keyword>
<proteinExistence type="predicted"/>
<evidence type="ECO:0000256" key="2">
    <source>
        <dbReference type="SAM" id="SignalP"/>
    </source>
</evidence>
<feature type="chain" id="PRO_5002206020" evidence="2">
    <location>
        <begin position="20"/>
        <end position="630"/>
    </location>
</feature>
<dbReference type="Proteomes" id="UP000054477">
    <property type="component" value="Unassembled WGS sequence"/>
</dbReference>
<dbReference type="STRING" id="1095629.A0A0C9XQH5"/>
<feature type="transmembrane region" description="Helical" evidence="1">
    <location>
        <begin position="563"/>
        <end position="586"/>
    </location>
</feature>
<dbReference type="EMBL" id="KN838636">
    <property type="protein sequence ID" value="KIJ99916.1"/>
    <property type="molecule type" value="Genomic_DNA"/>
</dbReference>
<keyword evidence="1" id="KW-0472">Membrane</keyword>
<accession>A0A0C9XQH5</accession>
<evidence type="ECO:0000313" key="3">
    <source>
        <dbReference type="EMBL" id="KIJ99916.1"/>
    </source>
</evidence>
<keyword evidence="2" id="KW-0732">Signal</keyword>
<protein>
    <submittedName>
        <fullName evidence="3">Uncharacterized protein</fullName>
    </submittedName>
</protein>
<feature type="transmembrane region" description="Helical" evidence="1">
    <location>
        <begin position="487"/>
        <end position="504"/>
    </location>
</feature>
<organism evidence="3 4">
    <name type="scientific">Laccaria amethystina LaAM-08-1</name>
    <dbReference type="NCBI Taxonomy" id="1095629"/>
    <lineage>
        <taxon>Eukaryota</taxon>
        <taxon>Fungi</taxon>
        <taxon>Dikarya</taxon>
        <taxon>Basidiomycota</taxon>
        <taxon>Agaricomycotina</taxon>
        <taxon>Agaricomycetes</taxon>
        <taxon>Agaricomycetidae</taxon>
        <taxon>Agaricales</taxon>
        <taxon>Agaricineae</taxon>
        <taxon>Hydnangiaceae</taxon>
        <taxon>Laccaria</taxon>
    </lineage>
</organism>
<evidence type="ECO:0000313" key="4">
    <source>
        <dbReference type="Proteomes" id="UP000054477"/>
    </source>
</evidence>
<feature type="signal peptide" evidence="2">
    <location>
        <begin position="1"/>
        <end position="19"/>
    </location>
</feature>
<dbReference type="HOGENOM" id="CLU_015091_1_0_1"/>
<reference evidence="3 4" key="1">
    <citation type="submission" date="2014-04" db="EMBL/GenBank/DDBJ databases">
        <authorList>
            <consortium name="DOE Joint Genome Institute"/>
            <person name="Kuo A."/>
            <person name="Kohler A."/>
            <person name="Nagy L.G."/>
            <person name="Floudas D."/>
            <person name="Copeland A."/>
            <person name="Barry K.W."/>
            <person name="Cichocki N."/>
            <person name="Veneault-Fourrey C."/>
            <person name="LaButti K."/>
            <person name="Lindquist E.A."/>
            <person name="Lipzen A."/>
            <person name="Lundell T."/>
            <person name="Morin E."/>
            <person name="Murat C."/>
            <person name="Sun H."/>
            <person name="Tunlid A."/>
            <person name="Henrissat B."/>
            <person name="Grigoriev I.V."/>
            <person name="Hibbett D.S."/>
            <person name="Martin F."/>
            <person name="Nordberg H.P."/>
            <person name="Cantor M.N."/>
            <person name="Hua S.X."/>
        </authorList>
    </citation>
    <scope>NUCLEOTIDE SEQUENCE [LARGE SCALE GENOMIC DNA]</scope>
    <source>
        <strain evidence="3 4">LaAM-08-1</strain>
    </source>
</reference>
<reference evidence="4" key="2">
    <citation type="submission" date="2015-01" db="EMBL/GenBank/DDBJ databases">
        <title>Evolutionary Origins and Diversification of the Mycorrhizal Mutualists.</title>
        <authorList>
            <consortium name="DOE Joint Genome Institute"/>
            <consortium name="Mycorrhizal Genomics Consortium"/>
            <person name="Kohler A."/>
            <person name="Kuo A."/>
            <person name="Nagy L.G."/>
            <person name="Floudas D."/>
            <person name="Copeland A."/>
            <person name="Barry K.W."/>
            <person name="Cichocki N."/>
            <person name="Veneault-Fourrey C."/>
            <person name="LaButti K."/>
            <person name="Lindquist E.A."/>
            <person name="Lipzen A."/>
            <person name="Lundell T."/>
            <person name="Morin E."/>
            <person name="Murat C."/>
            <person name="Riley R."/>
            <person name="Ohm R."/>
            <person name="Sun H."/>
            <person name="Tunlid A."/>
            <person name="Henrissat B."/>
            <person name="Grigoriev I.V."/>
            <person name="Hibbett D.S."/>
            <person name="Martin F."/>
        </authorList>
    </citation>
    <scope>NUCLEOTIDE SEQUENCE [LARGE SCALE GENOMIC DNA]</scope>
    <source>
        <strain evidence="4">LaAM-08-1</strain>
    </source>
</reference>
<name>A0A0C9XQH5_9AGAR</name>
<gene>
    <name evidence="3" type="ORF">K443DRAFT_679599</name>
</gene>
<keyword evidence="1" id="KW-0812">Transmembrane</keyword>